<evidence type="ECO:0000313" key="4">
    <source>
        <dbReference type="Proteomes" id="UP000318405"/>
    </source>
</evidence>
<dbReference type="AlphaFoldDB" id="A0A556AV30"/>
<dbReference type="InterPro" id="IPR000868">
    <property type="entry name" value="Isochorismatase-like_dom"/>
</dbReference>
<dbReference type="GO" id="GO:0016787">
    <property type="term" value="F:hydrolase activity"/>
    <property type="evidence" value="ECO:0007669"/>
    <property type="project" value="UniProtKB-KW"/>
</dbReference>
<dbReference type="PANTHER" id="PTHR43540:SF1">
    <property type="entry name" value="ISOCHORISMATASE HYDROLASE"/>
    <property type="match status" value="1"/>
</dbReference>
<dbReference type="InterPro" id="IPR050272">
    <property type="entry name" value="Isochorismatase-like_hydrls"/>
</dbReference>
<keyword evidence="4" id="KW-1185">Reference proteome</keyword>
<evidence type="ECO:0000259" key="2">
    <source>
        <dbReference type="Pfam" id="PF00857"/>
    </source>
</evidence>
<accession>A0A556AV30</accession>
<gene>
    <name evidence="3" type="ORF">FOZ76_08165</name>
</gene>
<evidence type="ECO:0000256" key="1">
    <source>
        <dbReference type="ARBA" id="ARBA00022801"/>
    </source>
</evidence>
<sequence length="239" mass="26499">MTTLCQEGRPLPWQHVVSEEEMSIYRAAGFGKPFKGEIRPALLVIDVQYRSVGRERLPIMDSIQREYPTSCGEYGWRAVPHIGRLIEAFHRRKLPVIFPHVAFKERHDGQRFGDKAPAIMAIPRDGYEMVKECAPQPGDILLPKHHASAFFGTPLVSYLTTLNANCVVVTGTTTSGCVRASAVDASSYGYHVIVPHDAVFDRSQTSHAVNLFDMNSKYADVMSTDDVLTLIPPTQAEGA</sequence>
<organism evidence="3 4">
    <name type="scientific">Verticiella sediminum</name>
    <dbReference type="NCBI Taxonomy" id="1247510"/>
    <lineage>
        <taxon>Bacteria</taxon>
        <taxon>Pseudomonadati</taxon>
        <taxon>Pseudomonadota</taxon>
        <taxon>Betaproteobacteria</taxon>
        <taxon>Burkholderiales</taxon>
        <taxon>Alcaligenaceae</taxon>
        <taxon>Verticiella</taxon>
    </lineage>
</organism>
<comment type="caution">
    <text evidence="3">The sequence shown here is derived from an EMBL/GenBank/DDBJ whole genome shotgun (WGS) entry which is preliminary data.</text>
</comment>
<dbReference type="Proteomes" id="UP000318405">
    <property type="component" value="Unassembled WGS sequence"/>
</dbReference>
<dbReference type="OrthoDB" id="5360912at2"/>
<dbReference type="SUPFAM" id="SSF52499">
    <property type="entry name" value="Isochorismatase-like hydrolases"/>
    <property type="match status" value="1"/>
</dbReference>
<keyword evidence="1" id="KW-0378">Hydrolase</keyword>
<dbReference type="InterPro" id="IPR036380">
    <property type="entry name" value="Isochorismatase-like_sf"/>
</dbReference>
<proteinExistence type="predicted"/>
<name>A0A556AV30_9BURK</name>
<feature type="domain" description="Isochorismatase-like" evidence="2">
    <location>
        <begin position="41"/>
        <end position="226"/>
    </location>
</feature>
<dbReference type="Pfam" id="PF00857">
    <property type="entry name" value="Isochorismatase"/>
    <property type="match status" value="1"/>
</dbReference>
<protein>
    <submittedName>
        <fullName evidence="3">Isochorismatase family protein</fullName>
    </submittedName>
</protein>
<dbReference type="EMBL" id="VLTJ01000013">
    <property type="protein sequence ID" value="TSH96794.1"/>
    <property type="molecule type" value="Genomic_DNA"/>
</dbReference>
<dbReference type="Gene3D" id="3.40.50.850">
    <property type="entry name" value="Isochorismatase-like"/>
    <property type="match status" value="1"/>
</dbReference>
<dbReference type="PANTHER" id="PTHR43540">
    <property type="entry name" value="PEROXYUREIDOACRYLATE/UREIDOACRYLATE AMIDOHYDROLASE-RELATED"/>
    <property type="match status" value="1"/>
</dbReference>
<evidence type="ECO:0000313" key="3">
    <source>
        <dbReference type="EMBL" id="TSH96794.1"/>
    </source>
</evidence>
<reference evidence="3 4" key="1">
    <citation type="submission" date="2019-07" db="EMBL/GenBank/DDBJ databases">
        <title>Qingshengfaniella alkalisoli gen. nov., sp. nov., isolated from saline soil.</title>
        <authorList>
            <person name="Xu L."/>
            <person name="Huang X.-X."/>
            <person name="Sun J.-Q."/>
        </authorList>
    </citation>
    <scope>NUCLEOTIDE SEQUENCE [LARGE SCALE GENOMIC DNA]</scope>
    <source>
        <strain evidence="3 4">DSM 27279</strain>
    </source>
</reference>